<keyword evidence="2" id="KW-1185">Reference proteome</keyword>
<feature type="compositionally biased region" description="Polar residues" evidence="1">
    <location>
        <begin position="1"/>
        <end position="30"/>
    </location>
</feature>
<accession>A0A914WYQ9</accession>
<dbReference type="Proteomes" id="UP000887566">
    <property type="component" value="Unplaced"/>
</dbReference>
<dbReference type="WBParaSite" id="PSAMB.scaffold576size46676.g7291.t1">
    <property type="protein sequence ID" value="PSAMB.scaffold576size46676.g7291.t1"/>
    <property type="gene ID" value="PSAMB.scaffold576size46676.g7291"/>
</dbReference>
<dbReference type="AlphaFoldDB" id="A0A914WYQ9"/>
<sequence>MTETPNNTFNNQDNQGKQLAGSNYGTTNLGDTHDSSQHVSYTFRDHASRIVAAPVTGPVSFGDTHHHYPKYI</sequence>
<reference evidence="3" key="1">
    <citation type="submission" date="2022-11" db="UniProtKB">
        <authorList>
            <consortium name="WormBaseParasite"/>
        </authorList>
    </citation>
    <scope>IDENTIFICATION</scope>
</reference>
<name>A0A914WYQ9_9BILA</name>
<proteinExistence type="predicted"/>
<protein>
    <submittedName>
        <fullName evidence="3">Uncharacterized protein</fullName>
    </submittedName>
</protein>
<evidence type="ECO:0000313" key="2">
    <source>
        <dbReference type="Proteomes" id="UP000887566"/>
    </source>
</evidence>
<evidence type="ECO:0000256" key="1">
    <source>
        <dbReference type="SAM" id="MobiDB-lite"/>
    </source>
</evidence>
<organism evidence="2 3">
    <name type="scientific">Plectus sambesii</name>
    <dbReference type="NCBI Taxonomy" id="2011161"/>
    <lineage>
        <taxon>Eukaryota</taxon>
        <taxon>Metazoa</taxon>
        <taxon>Ecdysozoa</taxon>
        <taxon>Nematoda</taxon>
        <taxon>Chromadorea</taxon>
        <taxon>Plectida</taxon>
        <taxon>Plectina</taxon>
        <taxon>Plectoidea</taxon>
        <taxon>Plectidae</taxon>
        <taxon>Plectus</taxon>
    </lineage>
</organism>
<evidence type="ECO:0000313" key="3">
    <source>
        <dbReference type="WBParaSite" id="PSAMB.scaffold576size46676.g7291.t1"/>
    </source>
</evidence>
<feature type="region of interest" description="Disordered" evidence="1">
    <location>
        <begin position="1"/>
        <end position="37"/>
    </location>
</feature>